<accession>A0A554VQV4</accession>
<organism evidence="3 4">
    <name type="scientific">Aquimarina algiphila</name>
    <dbReference type="NCBI Taxonomy" id="2047982"/>
    <lineage>
        <taxon>Bacteria</taxon>
        <taxon>Pseudomonadati</taxon>
        <taxon>Bacteroidota</taxon>
        <taxon>Flavobacteriia</taxon>
        <taxon>Flavobacteriales</taxon>
        <taxon>Flavobacteriaceae</taxon>
        <taxon>Aquimarina</taxon>
    </lineage>
</organism>
<feature type="signal peptide" evidence="1">
    <location>
        <begin position="1"/>
        <end position="17"/>
    </location>
</feature>
<keyword evidence="4" id="KW-1185">Reference proteome</keyword>
<evidence type="ECO:0000313" key="3">
    <source>
        <dbReference type="EMBL" id="TSE10868.1"/>
    </source>
</evidence>
<comment type="caution">
    <text evidence="3">The sequence shown here is derived from an EMBL/GenBank/DDBJ whole genome shotgun (WGS) entry which is preliminary data.</text>
</comment>
<dbReference type="EMBL" id="VLNR01000004">
    <property type="protein sequence ID" value="TSE10868.1"/>
    <property type="molecule type" value="Genomic_DNA"/>
</dbReference>
<dbReference type="InterPro" id="IPR045916">
    <property type="entry name" value="DUF5777"/>
</dbReference>
<evidence type="ECO:0000259" key="2">
    <source>
        <dbReference type="Pfam" id="PF19089"/>
    </source>
</evidence>
<evidence type="ECO:0000256" key="1">
    <source>
        <dbReference type="SAM" id="SignalP"/>
    </source>
</evidence>
<dbReference type="AlphaFoldDB" id="A0A554VQV4"/>
<protein>
    <recommendedName>
        <fullName evidence="2">DUF5777 domain-containing protein</fullName>
    </recommendedName>
</protein>
<dbReference type="Proteomes" id="UP000318833">
    <property type="component" value="Unassembled WGS sequence"/>
</dbReference>
<name>A0A554VQV4_9FLAO</name>
<feature type="chain" id="PRO_5022195376" description="DUF5777 domain-containing protein" evidence="1">
    <location>
        <begin position="18"/>
        <end position="284"/>
    </location>
</feature>
<gene>
    <name evidence="3" type="ORF">FOF46_03215</name>
</gene>
<evidence type="ECO:0000313" key="4">
    <source>
        <dbReference type="Proteomes" id="UP000318833"/>
    </source>
</evidence>
<dbReference type="SUPFAM" id="SSF56935">
    <property type="entry name" value="Porins"/>
    <property type="match status" value="1"/>
</dbReference>
<dbReference type="OrthoDB" id="1117410at2"/>
<keyword evidence="1" id="KW-0732">Signal</keyword>
<proteinExistence type="predicted"/>
<dbReference type="Pfam" id="PF19089">
    <property type="entry name" value="DUF5777"/>
    <property type="match status" value="1"/>
</dbReference>
<dbReference type="RefSeq" id="WP_109436863.1">
    <property type="nucleotide sequence ID" value="NZ_CANMIK010000005.1"/>
</dbReference>
<feature type="domain" description="DUF5777" evidence="2">
    <location>
        <begin position="39"/>
        <end position="282"/>
    </location>
</feature>
<sequence length="284" mass="32275">MKKVLILLLAMPCMLFAQDDLLDELESDVQEDNYVEAAFKGLKIVNFETTKLVNKRNLFFIVAHRFGSVENGIDDFFGLDQAVTQLKFIYGVTDAINVGIARSSFQKTYGGHIKYRLIRQKKNGFPFTIVGYNLVTINTALEEDLLPNLEFNNRVSYTSQILVSKKITKNLSLELAPSYLHENYVRFDDQDNSQFLVGMGGRYKLTKRFSLNIDYGVHLNRSTTSTFKNPLSIGFDIETGGHVFQLHFTNAQPMFENGFLGQASGDWGDGDFFFGFNLSRVFDL</sequence>
<reference evidence="3 4" key="1">
    <citation type="submission" date="2019-07" db="EMBL/GenBank/DDBJ databases">
        <title>The draft genome sequence of Aquimarina algiphila M91.</title>
        <authorList>
            <person name="Meng X."/>
        </authorList>
    </citation>
    <scope>NUCLEOTIDE SEQUENCE [LARGE SCALE GENOMIC DNA]</scope>
    <source>
        <strain evidence="3 4">M91</strain>
    </source>
</reference>